<evidence type="ECO:0000259" key="2">
    <source>
        <dbReference type="SMART" id="SM00530"/>
    </source>
</evidence>
<feature type="repeat" description="WD" evidence="1">
    <location>
        <begin position="1058"/>
        <end position="1099"/>
    </location>
</feature>
<accession>A0ABW9NN06</accession>
<dbReference type="PANTHER" id="PTHR19879">
    <property type="entry name" value="TRANSCRIPTION INITIATION FACTOR TFIID"/>
    <property type="match status" value="1"/>
</dbReference>
<name>A0ABW9NN06_9ACTN</name>
<comment type="caution">
    <text evidence="3">The sequence shown here is derived from an EMBL/GenBank/DDBJ whole genome shotgun (WGS) entry which is preliminary data.</text>
</comment>
<dbReference type="Pfam" id="PF20703">
    <property type="entry name" value="nSTAND1"/>
    <property type="match status" value="1"/>
</dbReference>
<dbReference type="SMART" id="SM00320">
    <property type="entry name" value="WD40"/>
    <property type="match status" value="3"/>
</dbReference>
<dbReference type="Pfam" id="PF00400">
    <property type="entry name" value="WD40"/>
    <property type="match status" value="1"/>
</dbReference>
<reference evidence="3 4" key="1">
    <citation type="submission" date="2019-06" db="EMBL/GenBank/DDBJ databases">
        <title>Comparative genomics and metabolomics analyses of clavulanic acid producing Streptomyces species provides insight into specialized metabolism and evolution of beta-lactam biosynthetic gene clusters.</title>
        <authorList>
            <person name="Moore M.A."/>
            <person name="Cruz-Morales P."/>
            <person name="Barona Gomez F."/>
            <person name="Kapil T."/>
        </authorList>
    </citation>
    <scope>NUCLEOTIDE SEQUENCE [LARGE SCALE GENOMIC DNA]</scope>
    <source>
        <strain evidence="3 4">T-272</strain>
    </source>
</reference>
<gene>
    <name evidence="3" type="ORF">FFZ77_02485</name>
</gene>
<dbReference type="SMART" id="SM00530">
    <property type="entry name" value="HTH_XRE"/>
    <property type="match status" value="1"/>
</dbReference>
<protein>
    <recommendedName>
        <fullName evidence="2">HTH cro/C1-type domain-containing protein</fullName>
    </recommendedName>
</protein>
<dbReference type="CDD" id="cd00093">
    <property type="entry name" value="HTH_XRE"/>
    <property type="match status" value="1"/>
</dbReference>
<dbReference type="InterPro" id="IPR001387">
    <property type="entry name" value="Cro/C1-type_HTH"/>
</dbReference>
<dbReference type="Gene3D" id="2.130.10.10">
    <property type="entry name" value="YVTN repeat-like/Quinoprotein amine dehydrogenase"/>
    <property type="match status" value="3"/>
</dbReference>
<dbReference type="InterPro" id="IPR049052">
    <property type="entry name" value="nSTAND1"/>
</dbReference>
<dbReference type="PROSITE" id="PS50082">
    <property type="entry name" value="WD_REPEATS_2"/>
    <property type="match status" value="2"/>
</dbReference>
<evidence type="ECO:0000313" key="4">
    <source>
        <dbReference type="Proteomes" id="UP000460558"/>
    </source>
</evidence>
<keyword evidence="1" id="KW-0853">WD repeat</keyword>
<keyword evidence="4" id="KW-1185">Reference proteome</keyword>
<dbReference type="RefSeq" id="WP_153480646.1">
    <property type="nucleotide sequence ID" value="NZ_VDEQ01000021.1"/>
</dbReference>
<feature type="domain" description="HTH cro/C1-type" evidence="2">
    <location>
        <begin position="21"/>
        <end position="77"/>
    </location>
</feature>
<dbReference type="InterPro" id="IPR015943">
    <property type="entry name" value="WD40/YVTN_repeat-like_dom_sf"/>
</dbReference>
<dbReference type="PANTHER" id="PTHR19879:SF9">
    <property type="entry name" value="TRANSCRIPTION INITIATION FACTOR TFIID SUBUNIT 5"/>
    <property type="match status" value="1"/>
</dbReference>
<organism evidence="3 4">
    <name type="scientific">Streptomyces katsurahamanus</name>
    <dbReference type="NCBI Taxonomy" id="2577098"/>
    <lineage>
        <taxon>Bacteria</taxon>
        <taxon>Bacillati</taxon>
        <taxon>Actinomycetota</taxon>
        <taxon>Actinomycetes</taxon>
        <taxon>Kitasatosporales</taxon>
        <taxon>Streptomycetaceae</taxon>
        <taxon>Streptomyces</taxon>
    </lineage>
</organism>
<sequence length="1218" mass="132200">MGRPEKELDPAAGPVQRLAAELRALRAEAGRPTYRAMAARAGFSAPTLSAAAAGERLPSLPVLRAYVLACGGDPCAWEPRWHRANRELSEQSAAADSDPSPYPGLARFSAADHAWFHGRAELTAQLAELTLAQPITAVVGASGSGKSSLLHAGLVPLLRTSPATTGGRLAAIRVLTPGRRPAHTHRERFTPAPGDGDTLLVVDQFEETYTLCHDQRERIACLDLLRTACDPARRLRAVLAVRADFYGRCAEYGPFADALRNASLLIGPMTAEQLREAVVRPAASQRLLVERALTARIVADTEGEPGGLPLMAHALREVWRCRSGRRLTEAAYDAIGGVQGAVAHTAETLYAELTETEAETARALLLRLVAPGDGAPDTRRRADRAELDASPLAARTLERLIASRLLTADGDEVELAHEALLTAWPRLRGWIEKDRERLRRHRRLTEAAQAWEELGRDPGALYRGVRLTLARETFAAADLTDSERAFLEVGVDALRQEERAARRTTRRLRTLTGVLAVLLTLAMTAGIALWRQSALTAQQRDQAEARRIAAVAATLRTTDPRTALRLGVAAYRIADLPETRAALRAGAGQRDQDLFAPVADREPNGPSRLSADGTTLASVVKDRILRWDIAAHRRIGDHPIPGVGAGLIDLAPDLRTVAYHEGDAVVLRRLPGGAAVRLPLGKYQETAGFSPDGRLFLNGQRTGLQVWDARDGRLRHSVRDADTSRAPEGTVSDDNRLVAWCTRDDRRLAVRDLTGRPVQSPPRSLALAACAADEIVFTPDSRAVAVRTPDAIRVWDLRTGRERPRIPARDAHRIVFAASGRWAATQTTDAVRVWRTDAPDRPVRTFERPGRSVADIRIDERAGVLRYQEGWGTVSVRTLSLAGALERRPAHHRLRDARFSPDGAFLATVDNGRVMLRNTRGGPVRRLPGRVCADCRPLLAFSPDSGAFAYTTGPRAADGRVVATATGRTRWTARLPEYRENVRLGPGGRSLTLSRTIAVKRNNDHWRVEVWRIDPHGRERLLAADTAGITSFVTPERNAVLTADGRAHTPRTGRSRPATPGESMLDSAAFSSDGRLMAVGDATGRVTLWDRRTGERLAVLTHETPSEPGDRGGIVSHALLAFSPDGDLIAVGGADGTVRVWETAAPRLADTVLTTVDGPVLDLTVTDGALRVATPRWLSPSYELDPASLARATCARAGELTRSQWSALVPGPPYRTTC</sequence>
<evidence type="ECO:0000256" key="1">
    <source>
        <dbReference type="PROSITE-ProRule" id="PRU00221"/>
    </source>
</evidence>
<proteinExistence type="predicted"/>
<dbReference type="InterPro" id="IPR011047">
    <property type="entry name" value="Quinoprotein_ADH-like_sf"/>
</dbReference>
<dbReference type="PROSITE" id="PS50294">
    <property type="entry name" value="WD_REPEATS_REGION"/>
    <property type="match status" value="1"/>
</dbReference>
<evidence type="ECO:0000313" key="3">
    <source>
        <dbReference type="EMBL" id="MQS34529.1"/>
    </source>
</evidence>
<dbReference type="Proteomes" id="UP000460558">
    <property type="component" value="Unassembled WGS sequence"/>
</dbReference>
<dbReference type="InterPro" id="IPR001680">
    <property type="entry name" value="WD40_rpt"/>
</dbReference>
<feature type="repeat" description="WD" evidence="1">
    <location>
        <begin position="1120"/>
        <end position="1151"/>
    </location>
</feature>
<dbReference type="SUPFAM" id="SSF50998">
    <property type="entry name" value="Quinoprotein alcohol dehydrogenase-like"/>
    <property type="match status" value="1"/>
</dbReference>
<dbReference type="EMBL" id="VDEQ01000021">
    <property type="protein sequence ID" value="MQS34529.1"/>
    <property type="molecule type" value="Genomic_DNA"/>
</dbReference>